<accession>A0A6N2C4B2</accession>
<sequence>KPSKKKRDEAKRKLNKQQDENQENHHPKSVNSRKEVGVEDKQQGHINDPDQTRILTPAPNLEHQLKDHGKFQVNTTTLSDEYVVINYEDEVQRDDQYGHEIDDHS</sequence>
<dbReference type="EMBL" id="RXGB01000827">
    <property type="protein sequence ID" value="TMX01576.1"/>
    <property type="molecule type" value="Genomic_DNA"/>
</dbReference>
<comment type="caution">
    <text evidence="2">The sequence shown here is derived from an EMBL/GenBank/DDBJ whole genome shotgun (WGS) entry which is preliminary data.</text>
</comment>
<evidence type="ECO:0000313" key="2">
    <source>
        <dbReference type="EMBL" id="TMX01576.1"/>
    </source>
</evidence>
<gene>
    <name evidence="2" type="ORF">EJD97_024252</name>
</gene>
<evidence type="ECO:0000256" key="1">
    <source>
        <dbReference type="SAM" id="MobiDB-lite"/>
    </source>
</evidence>
<proteinExistence type="predicted"/>
<feature type="region of interest" description="Disordered" evidence="1">
    <location>
        <begin position="1"/>
        <end position="55"/>
    </location>
</feature>
<name>A0A6N2C4B2_SOLCI</name>
<reference evidence="2" key="1">
    <citation type="submission" date="2019-05" db="EMBL/GenBank/DDBJ databases">
        <title>The de novo reference genome and transcriptome assemblies of the wild tomato species Solanum chilense.</title>
        <authorList>
            <person name="Stam R."/>
            <person name="Nosenko T."/>
            <person name="Hoerger A.C."/>
            <person name="Stephan W."/>
            <person name="Seidel M.A."/>
            <person name="Kuhn J.M.M."/>
            <person name="Haberer G."/>
            <person name="Tellier A."/>
        </authorList>
    </citation>
    <scope>NUCLEOTIDE SEQUENCE</scope>
    <source>
        <tissue evidence="2">Mature leaves</tissue>
    </source>
</reference>
<feature type="non-terminal residue" evidence="2">
    <location>
        <position position="105"/>
    </location>
</feature>
<dbReference type="AlphaFoldDB" id="A0A6N2C4B2"/>
<organism evidence="2">
    <name type="scientific">Solanum chilense</name>
    <name type="common">Tomato</name>
    <name type="synonym">Lycopersicon chilense</name>
    <dbReference type="NCBI Taxonomy" id="4083"/>
    <lineage>
        <taxon>Eukaryota</taxon>
        <taxon>Viridiplantae</taxon>
        <taxon>Streptophyta</taxon>
        <taxon>Embryophyta</taxon>
        <taxon>Tracheophyta</taxon>
        <taxon>Spermatophyta</taxon>
        <taxon>Magnoliopsida</taxon>
        <taxon>eudicotyledons</taxon>
        <taxon>Gunneridae</taxon>
        <taxon>Pentapetalae</taxon>
        <taxon>asterids</taxon>
        <taxon>lamiids</taxon>
        <taxon>Solanales</taxon>
        <taxon>Solanaceae</taxon>
        <taxon>Solanoideae</taxon>
        <taxon>Solaneae</taxon>
        <taxon>Solanum</taxon>
        <taxon>Solanum subgen. Lycopersicon</taxon>
    </lineage>
</organism>
<protein>
    <submittedName>
        <fullName evidence="2">Uncharacterized protein</fullName>
    </submittedName>
</protein>
<feature type="compositionally biased region" description="Basic and acidic residues" evidence="1">
    <location>
        <begin position="1"/>
        <end position="51"/>
    </location>
</feature>
<feature type="non-terminal residue" evidence="2">
    <location>
        <position position="1"/>
    </location>
</feature>